<dbReference type="Proteomes" id="UP001183176">
    <property type="component" value="Unassembled WGS sequence"/>
</dbReference>
<evidence type="ECO:0000313" key="2">
    <source>
        <dbReference type="EMBL" id="MDT0260512.1"/>
    </source>
</evidence>
<proteinExistence type="predicted"/>
<protein>
    <submittedName>
        <fullName evidence="2">Rv3235 family protein</fullName>
    </submittedName>
</protein>
<dbReference type="RefSeq" id="WP_311421662.1">
    <property type="nucleotide sequence ID" value="NZ_JAVREH010000003.1"/>
</dbReference>
<gene>
    <name evidence="2" type="ORF">RM423_03810</name>
</gene>
<dbReference type="Pfam" id="PF20060">
    <property type="entry name" value="DUF6459"/>
    <property type="match status" value="1"/>
</dbReference>
<dbReference type="EMBL" id="JAVREH010000003">
    <property type="protein sequence ID" value="MDT0260512.1"/>
    <property type="molecule type" value="Genomic_DNA"/>
</dbReference>
<evidence type="ECO:0000313" key="3">
    <source>
        <dbReference type="Proteomes" id="UP001183176"/>
    </source>
</evidence>
<organism evidence="2 3">
    <name type="scientific">Jatrophihabitans lederbergiae</name>
    <dbReference type="NCBI Taxonomy" id="3075547"/>
    <lineage>
        <taxon>Bacteria</taxon>
        <taxon>Bacillati</taxon>
        <taxon>Actinomycetota</taxon>
        <taxon>Actinomycetes</taxon>
        <taxon>Jatrophihabitantales</taxon>
        <taxon>Jatrophihabitantaceae</taxon>
        <taxon>Jatrophihabitans</taxon>
    </lineage>
</organism>
<sequence length="189" mass="20605">MSVTTLASSFAPTPEAARQRFALRPAPQREPPFDDEQPPRRLSLVGPLDQLLPFEPADLSIPSARRLNAGIDPFAAQPTGRHDLPELRSFTRRLVVGVIETATGRRSPGQLSQHTSPAVQAGLARDAGRISRLGTSQRPAAVHSLHFTEPADGVAEVAAVLRVEDRFRAMALRLEGLDGRWRCVRLQIG</sequence>
<dbReference type="InterPro" id="IPR045596">
    <property type="entry name" value="DUF6459"/>
</dbReference>
<evidence type="ECO:0000256" key="1">
    <source>
        <dbReference type="SAM" id="MobiDB-lite"/>
    </source>
</evidence>
<name>A0ABU2J695_9ACTN</name>
<accession>A0ABU2J695</accession>
<reference evidence="3" key="1">
    <citation type="submission" date="2023-07" db="EMBL/GenBank/DDBJ databases">
        <title>30 novel species of actinomycetes from the DSMZ collection.</title>
        <authorList>
            <person name="Nouioui I."/>
        </authorList>
    </citation>
    <scope>NUCLEOTIDE SEQUENCE [LARGE SCALE GENOMIC DNA]</scope>
    <source>
        <strain evidence="3">DSM 44399</strain>
    </source>
</reference>
<comment type="caution">
    <text evidence="2">The sequence shown here is derived from an EMBL/GenBank/DDBJ whole genome shotgun (WGS) entry which is preliminary data.</text>
</comment>
<keyword evidence="3" id="KW-1185">Reference proteome</keyword>
<feature type="compositionally biased region" description="Polar residues" evidence="1">
    <location>
        <begin position="1"/>
        <end position="11"/>
    </location>
</feature>
<feature type="region of interest" description="Disordered" evidence="1">
    <location>
        <begin position="1"/>
        <end position="42"/>
    </location>
</feature>